<dbReference type="PIRSF" id="PIRSF001438">
    <property type="entry name" value="4pyrrol_synth_OHMeBilane_synth"/>
    <property type="match status" value="1"/>
</dbReference>
<comment type="caution">
    <text evidence="12">The sequence shown here is derived from an EMBL/GenBank/DDBJ whole genome shotgun (WGS) entry which is preliminary data.</text>
</comment>
<evidence type="ECO:0000256" key="4">
    <source>
        <dbReference type="ARBA" id="ARBA00005638"/>
    </source>
</evidence>
<evidence type="ECO:0000256" key="9">
    <source>
        <dbReference type="NCBIfam" id="TIGR00212"/>
    </source>
</evidence>
<sequence>MKNIKIGTRNSPLAMWQAEKIAHQLQSKGYASELVPVLSTGDKNLNKPLYSLGITGIFTKDLDIALLNREVDIAVHSLKDVPTLLPEGVKLAAVLERDYPEDILIRNSKAKNKNIADLSIATSSLRRKAFWKNEYPNTLFYDIRGNVQTRLKKLEEGLADATLLSLAGIKRMKLEIEYELVPFLLQAPSQGVICCTALADNLQLIEILNQITHPETYQCIQVEREFLRHMEGGCTAPIGARATIMGNDLYFEGRLASLDGLKKIELKEQVKWRKGLGLHFAHKALSQGGQAIMEALKKQL</sequence>
<accession>A0A845PS41</accession>
<name>A0A845PS41_9FLAO</name>
<dbReference type="PANTHER" id="PTHR11557">
    <property type="entry name" value="PORPHOBILINOGEN DEAMINASE"/>
    <property type="match status" value="1"/>
</dbReference>
<dbReference type="GO" id="GO:0004418">
    <property type="term" value="F:hydroxymethylbilane synthase activity"/>
    <property type="evidence" value="ECO:0007669"/>
    <property type="project" value="UniProtKB-UniRule"/>
</dbReference>
<comment type="catalytic activity">
    <reaction evidence="8">
        <text>4 porphobilinogen + H2O = hydroxymethylbilane + 4 NH4(+)</text>
        <dbReference type="Rhea" id="RHEA:13185"/>
        <dbReference type="ChEBI" id="CHEBI:15377"/>
        <dbReference type="ChEBI" id="CHEBI:28938"/>
        <dbReference type="ChEBI" id="CHEBI:57845"/>
        <dbReference type="ChEBI" id="CHEBI:58126"/>
        <dbReference type="EC" id="2.5.1.61"/>
    </reaction>
</comment>
<evidence type="ECO:0000313" key="13">
    <source>
        <dbReference type="Proteomes" id="UP000553459"/>
    </source>
</evidence>
<evidence type="ECO:0000313" key="12">
    <source>
        <dbReference type="EMBL" id="NAW50654.1"/>
    </source>
</evidence>
<keyword evidence="6 12" id="KW-0808">Transferase</keyword>
<dbReference type="SUPFAM" id="SSF53850">
    <property type="entry name" value="Periplasmic binding protein-like II"/>
    <property type="match status" value="1"/>
</dbReference>
<evidence type="ECO:0000259" key="11">
    <source>
        <dbReference type="Pfam" id="PF03900"/>
    </source>
</evidence>
<dbReference type="PRINTS" id="PR00151">
    <property type="entry name" value="PORPHBDMNASE"/>
</dbReference>
<evidence type="ECO:0000256" key="2">
    <source>
        <dbReference type="ARBA" id="ARBA00002869"/>
    </source>
</evidence>
<organism evidence="12 13">
    <name type="scientific">Elizabethkingia argenteiflava</name>
    <dbReference type="NCBI Taxonomy" id="2681556"/>
    <lineage>
        <taxon>Bacteria</taxon>
        <taxon>Pseudomonadati</taxon>
        <taxon>Bacteroidota</taxon>
        <taxon>Flavobacteriia</taxon>
        <taxon>Flavobacteriales</taxon>
        <taxon>Weeksellaceae</taxon>
        <taxon>Elizabethkingia</taxon>
    </lineage>
</organism>
<keyword evidence="13" id="KW-1185">Reference proteome</keyword>
<dbReference type="PROSITE" id="PS00533">
    <property type="entry name" value="PORPHOBILINOGEN_DEAM"/>
    <property type="match status" value="1"/>
</dbReference>
<evidence type="ECO:0000256" key="3">
    <source>
        <dbReference type="ARBA" id="ARBA00004735"/>
    </source>
</evidence>
<evidence type="ECO:0000256" key="5">
    <source>
        <dbReference type="ARBA" id="ARBA00011245"/>
    </source>
</evidence>
<evidence type="ECO:0000259" key="10">
    <source>
        <dbReference type="Pfam" id="PF01379"/>
    </source>
</evidence>
<evidence type="ECO:0000256" key="7">
    <source>
        <dbReference type="ARBA" id="ARBA00023244"/>
    </source>
</evidence>
<dbReference type="InterPro" id="IPR022417">
    <property type="entry name" value="Porphobilin_deaminase_N"/>
</dbReference>
<evidence type="ECO:0000256" key="8">
    <source>
        <dbReference type="ARBA" id="ARBA00048169"/>
    </source>
</evidence>
<dbReference type="SUPFAM" id="SSF54782">
    <property type="entry name" value="Porphobilinogen deaminase (hydroxymethylbilane synthase), C-terminal domain"/>
    <property type="match status" value="1"/>
</dbReference>
<dbReference type="Pfam" id="PF01379">
    <property type="entry name" value="Porphobil_deam"/>
    <property type="match status" value="1"/>
</dbReference>
<dbReference type="FunFam" id="3.40.190.10:FF:000086">
    <property type="entry name" value="Probable porphobilinogen deaminase"/>
    <property type="match status" value="1"/>
</dbReference>
<dbReference type="GO" id="GO:0006783">
    <property type="term" value="P:heme biosynthetic process"/>
    <property type="evidence" value="ECO:0007669"/>
    <property type="project" value="TreeGrafter"/>
</dbReference>
<comment type="pathway">
    <text evidence="3">Porphyrin-containing compound metabolism; protoporphyrin-IX biosynthesis; coproporphyrinogen-III from 5-aminolevulinate: step 2/4.</text>
</comment>
<dbReference type="InterPro" id="IPR022419">
    <property type="entry name" value="Porphobilin_deaminase_cofac_BS"/>
</dbReference>
<comment type="similarity">
    <text evidence="4">Belongs to the HMBS family.</text>
</comment>
<comment type="function">
    <text evidence="2">Tetrapolymerization of the monopyrrole PBG into the hydroxymethylbilane pre-uroporphyrinogen in several discrete steps.</text>
</comment>
<keyword evidence="7" id="KW-0627">Porphyrin biosynthesis</keyword>
<feature type="domain" description="Porphobilinogen deaminase N-terminal" evidence="10">
    <location>
        <begin position="4"/>
        <end position="203"/>
    </location>
</feature>
<proteinExistence type="inferred from homology"/>
<dbReference type="InterPro" id="IPR022418">
    <property type="entry name" value="Porphobilinogen_deaminase_C"/>
</dbReference>
<dbReference type="NCBIfam" id="TIGR00212">
    <property type="entry name" value="hemC"/>
    <property type="match status" value="1"/>
</dbReference>
<dbReference type="AlphaFoldDB" id="A0A845PS41"/>
<dbReference type="EC" id="2.5.1.61" evidence="9"/>
<comment type="cofactor">
    <cofactor evidence="1">
        <name>dipyrromethane</name>
        <dbReference type="ChEBI" id="CHEBI:60342"/>
    </cofactor>
</comment>
<reference evidence="12 13" key="1">
    <citation type="submission" date="2019-11" db="EMBL/GenBank/DDBJ databases">
        <title>Characterization of Elizabethkingia argenteiflava sp. nov., isolated from inner surface of Soybean Pods.</title>
        <authorList>
            <person name="Mo S."/>
        </authorList>
    </citation>
    <scope>NUCLEOTIDE SEQUENCE [LARGE SCALE GENOMIC DNA]</scope>
    <source>
        <strain evidence="12 13">YB22</strain>
    </source>
</reference>
<dbReference type="CDD" id="cd13647">
    <property type="entry name" value="PBP2_PBGD_2"/>
    <property type="match status" value="1"/>
</dbReference>
<comment type="subunit">
    <text evidence="5">Monomer.</text>
</comment>
<dbReference type="RefSeq" id="WP_166518977.1">
    <property type="nucleotide sequence ID" value="NZ_JAAABJ010000372.1"/>
</dbReference>
<dbReference type="EMBL" id="JAAABJ010000372">
    <property type="protein sequence ID" value="NAW50654.1"/>
    <property type="molecule type" value="Genomic_DNA"/>
</dbReference>
<dbReference type="Proteomes" id="UP000553459">
    <property type="component" value="Unassembled WGS sequence"/>
</dbReference>
<feature type="domain" description="Porphobilinogen deaminase C-terminal" evidence="11">
    <location>
        <begin position="218"/>
        <end position="271"/>
    </location>
</feature>
<dbReference type="Gene3D" id="3.30.160.40">
    <property type="entry name" value="Porphobilinogen deaminase, C-terminal domain"/>
    <property type="match status" value="1"/>
</dbReference>
<protein>
    <recommendedName>
        <fullName evidence="9">Hydroxymethylbilane synthase</fullName>
        <ecNumber evidence="9">2.5.1.61</ecNumber>
    </recommendedName>
</protein>
<dbReference type="InterPro" id="IPR036803">
    <property type="entry name" value="Porphobilinogen_deaminase_C_sf"/>
</dbReference>
<dbReference type="Gene3D" id="3.40.190.10">
    <property type="entry name" value="Periplasmic binding protein-like II"/>
    <property type="match status" value="2"/>
</dbReference>
<dbReference type="GO" id="GO:0005737">
    <property type="term" value="C:cytoplasm"/>
    <property type="evidence" value="ECO:0007669"/>
    <property type="project" value="UniProtKB-UniRule"/>
</dbReference>
<dbReference type="Pfam" id="PF03900">
    <property type="entry name" value="Porphobil_deamC"/>
    <property type="match status" value="1"/>
</dbReference>
<dbReference type="PANTHER" id="PTHR11557:SF0">
    <property type="entry name" value="PORPHOBILINOGEN DEAMINASE"/>
    <property type="match status" value="1"/>
</dbReference>
<dbReference type="InterPro" id="IPR000860">
    <property type="entry name" value="HemC"/>
</dbReference>
<evidence type="ECO:0000256" key="1">
    <source>
        <dbReference type="ARBA" id="ARBA00001916"/>
    </source>
</evidence>
<gene>
    <name evidence="12" type="primary">hemC</name>
    <name evidence="12" type="ORF">GNY06_04375</name>
</gene>
<evidence type="ECO:0000256" key="6">
    <source>
        <dbReference type="ARBA" id="ARBA00022679"/>
    </source>
</evidence>